<reference evidence="2 3" key="1">
    <citation type="submission" date="2019-01" db="EMBL/GenBank/DDBJ databases">
        <title>Complete genome sequence of Cohnella hallensis HS21 isolated from Korean fir (Abies koreana) rhizospheric soil.</title>
        <authorList>
            <person name="Jiang L."/>
            <person name="Kang S.W."/>
            <person name="Kim S."/>
            <person name="Jung J."/>
            <person name="Kim C.Y."/>
            <person name="Kim D.H."/>
            <person name="Kim S.W."/>
            <person name="Lee J."/>
        </authorList>
    </citation>
    <scope>NUCLEOTIDE SEQUENCE [LARGE SCALE GENOMIC DNA]</scope>
    <source>
        <strain evidence="2 3">HS21</strain>
    </source>
</reference>
<evidence type="ECO:0000313" key="2">
    <source>
        <dbReference type="EMBL" id="BBI35881.1"/>
    </source>
</evidence>
<dbReference type="OrthoDB" id="62208at2"/>
<dbReference type="GO" id="GO:0005975">
    <property type="term" value="P:carbohydrate metabolic process"/>
    <property type="evidence" value="ECO:0007669"/>
    <property type="project" value="InterPro"/>
</dbReference>
<dbReference type="Proteomes" id="UP000289856">
    <property type="component" value="Chromosome"/>
</dbReference>
<dbReference type="EMBL" id="AP019400">
    <property type="protein sequence ID" value="BBI35881.1"/>
    <property type="molecule type" value="Genomic_DNA"/>
</dbReference>
<sequence>MITNQVVSRIPTNRKIIALTFDIANGNKVPVRMLSLLKRKGVKSATFFVTGIWVRSYPRIARLIVQHGYEIASHGNRHQDYRKHSNIWIAKEVKVARKSINQATGIMTNMIRTPGGEMNARVIQKLQSMNQTIVHWDVDSLDWKLTDVKEIVDRVVPHARKGSNVLLHASDPWTQSLKAVPLIIKGLSQKGYRFVTVSDLLRGTKNYNKKAH</sequence>
<dbReference type="SUPFAM" id="SSF88713">
    <property type="entry name" value="Glycoside hydrolase/deacetylase"/>
    <property type="match status" value="1"/>
</dbReference>
<dbReference type="GO" id="GO:0016810">
    <property type="term" value="F:hydrolase activity, acting on carbon-nitrogen (but not peptide) bonds"/>
    <property type="evidence" value="ECO:0007669"/>
    <property type="project" value="InterPro"/>
</dbReference>
<gene>
    <name evidence="2" type="ORF">KCTCHS21_52800</name>
</gene>
<protein>
    <recommendedName>
        <fullName evidence="1">NodB homology domain-containing protein</fullName>
    </recommendedName>
</protein>
<dbReference type="AlphaFoldDB" id="A0A3T1DCK0"/>
<dbReference type="GO" id="GO:0016020">
    <property type="term" value="C:membrane"/>
    <property type="evidence" value="ECO:0007669"/>
    <property type="project" value="TreeGrafter"/>
</dbReference>
<proteinExistence type="predicted"/>
<dbReference type="Gene3D" id="3.20.20.370">
    <property type="entry name" value="Glycoside hydrolase/deacetylase"/>
    <property type="match status" value="1"/>
</dbReference>
<dbReference type="InterPro" id="IPR011330">
    <property type="entry name" value="Glyco_hydro/deAcase_b/a-brl"/>
</dbReference>
<dbReference type="PANTHER" id="PTHR10587">
    <property type="entry name" value="GLYCOSYL TRANSFERASE-RELATED"/>
    <property type="match status" value="1"/>
</dbReference>
<dbReference type="InterPro" id="IPR002509">
    <property type="entry name" value="NODB_dom"/>
</dbReference>
<keyword evidence="3" id="KW-1185">Reference proteome</keyword>
<accession>A0A3T1DCK0</accession>
<dbReference type="PROSITE" id="PS51677">
    <property type="entry name" value="NODB"/>
    <property type="match status" value="1"/>
</dbReference>
<evidence type="ECO:0000313" key="3">
    <source>
        <dbReference type="Proteomes" id="UP000289856"/>
    </source>
</evidence>
<dbReference type="InterPro" id="IPR050248">
    <property type="entry name" value="Polysacc_deacetylase_ArnD"/>
</dbReference>
<dbReference type="RefSeq" id="WP_130614922.1">
    <property type="nucleotide sequence ID" value="NZ_AP019400.1"/>
</dbReference>
<feature type="domain" description="NodB homology" evidence="1">
    <location>
        <begin position="15"/>
        <end position="195"/>
    </location>
</feature>
<name>A0A3T1DCK0_9BACL</name>
<organism evidence="2 3">
    <name type="scientific">Cohnella abietis</name>
    <dbReference type="NCBI Taxonomy" id="2507935"/>
    <lineage>
        <taxon>Bacteria</taxon>
        <taxon>Bacillati</taxon>
        <taxon>Bacillota</taxon>
        <taxon>Bacilli</taxon>
        <taxon>Bacillales</taxon>
        <taxon>Paenibacillaceae</taxon>
        <taxon>Cohnella</taxon>
    </lineage>
</organism>
<dbReference type="PANTHER" id="PTHR10587:SF128">
    <property type="entry name" value="POLYSACCHARIDE DEACETYLASE PDAB-RELATED"/>
    <property type="match status" value="1"/>
</dbReference>
<dbReference type="Pfam" id="PF01522">
    <property type="entry name" value="Polysacc_deac_1"/>
    <property type="match status" value="1"/>
</dbReference>
<dbReference type="KEGG" id="cohn:KCTCHS21_52800"/>
<evidence type="ECO:0000259" key="1">
    <source>
        <dbReference type="PROSITE" id="PS51677"/>
    </source>
</evidence>